<dbReference type="PROSITE" id="PS51109">
    <property type="entry name" value="G5"/>
    <property type="match status" value="1"/>
</dbReference>
<evidence type="ECO:0000313" key="5">
    <source>
        <dbReference type="EMBL" id="PQQ65803.1"/>
    </source>
</evidence>
<gene>
    <name evidence="5" type="ORF">B9R14_02810</name>
</gene>
<dbReference type="EMBL" id="NEMB01000003">
    <property type="protein sequence ID" value="PQQ65803.1"/>
    <property type="molecule type" value="Genomic_DNA"/>
</dbReference>
<keyword evidence="3" id="KW-0472">Membrane</keyword>
<feature type="transmembrane region" description="Helical" evidence="3">
    <location>
        <begin position="51"/>
        <end position="75"/>
    </location>
</feature>
<name>A0A2S8R7N1_9FIRM</name>
<dbReference type="InterPro" id="IPR052913">
    <property type="entry name" value="Glycopeptide_resist_protein"/>
</dbReference>
<dbReference type="SMART" id="SM01208">
    <property type="entry name" value="G5"/>
    <property type="match status" value="1"/>
</dbReference>
<sequence>MLYFFFIFSIKYRKFCSMTFTTSTYSVNIFCNGVFFMISPVIQKLKGKNKVYIYILLSIIGVSLAVSLIFTIAILSNKKIYKGIYIEDVHVGKMTYSEGCHLLNSIYTDKIGEIEITLTNNDFSKKFNLSEFDVVYNVEDAVKKAYDIGRTGNIFKRIKDISNVSKNGIVIDLEFSFNEKKLMDSIEDFYKNSLIEVENPDIIIEENKVYFYTGKPGTALDKDKVFDYIQNSIKTASNKPFEVPVKKIYPDDANVDDMYNKVIRQSKNAGAKVENNEVVIVPHVTGIEIDKSELSDIIDNLKNEYDVKRELPVTFIEPEIKTENVEDYLFRDVLASYTSYFSTDSQNNANRAVNIRLSSSVINGTLLGPGEIFSFNDVVGPRTSDRGYLSANVYISGKIVPDVGGGICQVSSTLYNAVLFSGLETVYRMNHMFTVGYVPYGQDAAVSYNELDFKFKNNTNWPIKINAYVTNSSVKFEIVGTNEYPERKIEIVNVQVSSTPAPVKYIDDPNMPEGTSVVIQSGKPGYVYDTYKVVKVNGVEIERILLHRSRYSPYQHIVKRGTKVVENKVLENTEGEGLIDSSEIIELPEDSIPAVY</sequence>
<reference evidence="5 6" key="1">
    <citation type="journal article" date="2018" name="Syst. Appl. Microbiol.">
        <title>Characterization and high-quality draft genome sequence of Herbivorax saccincola A7, an anaerobic, alkaliphilic, thermophilic, cellulolytic, and xylanolytic bacterium.</title>
        <authorList>
            <person name="Aikawa S."/>
            <person name="Baramee S."/>
            <person name="Sermsathanaswadi J."/>
            <person name="Thianheng P."/>
            <person name="Tachaapaikoon C."/>
            <person name="Shikata A."/>
            <person name="Waeonukul R."/>
            <person name="Pason P."/>
            <person name="Ratanakhanokchai K."/>
            <person name="Kosugi A."/>
        </authorList>
    </citation>
    <scope>NUCLEOTIDE SEQUENCE [LARGE SCALE GENOMIC DNA]</scope>
    <source>
        <strain evidence="5 6">A7</strain>
    </source>
</reference>
<dbReference type="AlphaFoldDB" id="A0A2S8R7N1"/>
<evidence type="ECO:0000256" key="3">
    <source>
        <dbReference type="SAM" id="Phobius"/>
    </source>
</evidence>
<keyword evidence="2" id="KW-0175">Coiled coil</keyword>
<comment type="caution">
    <text evidence="5">The sequence shown here is derived from an EMBL/GenBank/DDBJ whole genome shotgun (WGS) entry which is preliminary data.</text>
</comment>
<dbReference type="InterPro" id="IPR011098">
    <property type="entry name" value="G5_dom"/>
</dbReference>
<evidence type="ECO:0000256" key="1">
    <source>
        <dbReference type="ARBA" id="ARBA00022729"/>
    </source>
</evidence>
<keyword evidence="1" id="KW-0732">Signal</keyword>
<dbReference type="InterPro" id="IPR022029">
    <property type="entry name" value="YoaR-like_PG-bd"/>
</dbReference>
<feature type="coiled-coil region" evidence="2">
    <location>
        <begin position="284"/>
        <end position="311"/>
    </location>
</feature>
<evidence type="ECO:0000259" key="4">
    <source>
        <dbReference type="PROSITE" id="PS51109"/>
    </source>
</evidence>
<keyword evidence="3" id="KW-0812">Transmembrane</keyword>
<dbReference type="PANTHER" id="PTHR35788:SF1">
    <property type="entry name" value="EXPORTED PROTEIN"/>
    <property type="match status" value="1"/>
</dbReference>
<evidence type="ECO:0000313" key="6">
    <source>
        <dbReference type="Proteomes" id="UP000239720"/>
    </source>
</evidence>
<feature type="domain" description="G5" evidence="4">
    <location>
        <begin position="485"/>
        <end position="564"/>
    </location>
</feature>
<organism evidence="5 6">
    <name type="scientific">Acetivibrio saccincola</name>
    <dbReference type="NCBI Taxonomy" id="1677857"/>
    <lineage>
        <taxon>Bacteria</taxon>
        <taxon>Bacillati</taxon>
        <taxon>Bacillota</taxon>
        <taxon>Clostridia</taxon>
        <taxon>Eubacteriales</taxon>
        <taxon>Oscillospiraceae</taxon>
        <taxon>Acetivibrio</taxon>
    </lineage>
</organism>
<evidence type="ECO:0000256" key="2">
    <source>
        <dbReference type="SAM" id="Coils"/>
    </source>
</evidence>
<dbReference type="Pfam" id="PF12229">
    <property type="entry name" value="PG_binding_4"/>
    <property type="match status" value="2"/>
</dbReference>
<dbReference type="Pfam" id="PF04294">
    <property type="entry name" value="VanW"/>
    <property type="match status" value="1"/>
</dbReference>
<accession>A0A2S8R7N1</accession>
<protein>
    <recommendedName>
        <fullName evidence="4">G5 domain-containing protein</fullName>
    </recommendedName>
</protein>
<dbReference type="Proteomes" id="UP000239720">
    <property type="component" value="Unassembled WGS sequence"/>
</dbReference>
<dbReference type="InterPro" id="IPR007391">
    <property type="entry name" value="Vancomycin_resist_VanW"/>
</dbReference>
<feature type="transmembrane region" description="Helical" evidence="3">
    <location>
        <begin position="20"/>
        <end position="39"/>
    </location>
</feature>
<dbReference type="Gene3D" id="2.20.230.10">
    <property type="entry name" value="Resuscitation-promoting factor rpfb"/>
    <property type="match status" value="1"/>
</dbReference>
<dbReference type="Pfam" id="PF07501">
    <property type="entry name" value="G5"/>
    <property type="match status" value="1"/>
</dbReference>
<proteinExistence type="predicted"/>
<dbReference type="PANTHER" id="PTHR35788">
    <property type="entry name" value="EXPORTED PROTEIN-RELATED"/>
    <property type="match status" value="1"/>
</dbReference>
<keyword evidence="3" id="KW-1133">Transmembrane helix</keyword>